<dbReference type="Proteomes" id="UP000044026">
    <property type="component" value="Unassembled WGS sequence"/>
</dbReference>
<reference evidence="1 2" key="1">
    <citation type="submission" date="2015-01" db="EMBL/GenBank/DDBJ databases">
        <authorList>
            <person name="Xiang T."/>
            <person name="Song Y."/>
            <person name="Huang L."/>
            <person name="Wang B."/>
            <person name="Wu P."/>
        </authorList>
    </citation>
    <scope>NUCLEOTIDE SEQUENCE [LARGE SCALE GENOMIC DNA]</scope>
    <source>
        <strain evidence="1 2">Cc12</strain>
    </source>
</reference>
<evidence type="ECO:0000313" key="2">
    <source>
        <dbReference type="Proteomes" id="UP000044026"/>
    </source>
</evidence>
<dbReference type="GO" id="GO:0015385">
    <property type="term" value="F:sodium:proton antiporter activity"/>
    <property type="evidence" value="ECO:0007669"/>
    <property type="project" value="TreeGrafter"/>
</dbReference>
<sequence>MTNYTDYITAGLSLIGALFVLLAAVGIYRMPDTFLRISVTTKAATLGVGLILIALAVFFNENSVSLRVIAIVLFIMLTAPVSAHLIGRAAYLMKAKLWEKTLEDDLKGKYDPHTEELKSESEKVNQD</sequence>
<dbReference type="NCBIfam" id="TIGR01300">
    <property type="entry name" value="CPA3_mnhG_phaG"/>
    <property type="match status" value="1"/>
</dbReference>
<dbReference type="InterPro" id="IPR005133">
    <property type="entry name" value="PhaG_MnhG_YufB"/>
</dbReference>
<dbReference type="EMBL" id="CDOE01000076">
    <property type="protein sequence ID" value="CEN40330.1"/>
    <property type="molecule type" value="Genomic_DNA"/>
</dbReference>
<dbReference type="AlphaFoldDB" id="A0A0B7HM26"/>
<dbReference type="GeneID" id="69580165"/>
<gene>
    <name evidence="1" type="ORF">CCAN12_780090</name>
</gene>
<evidence type="ECO:0000313" key="1">
    <source>
        <dbReference type="EMBL" id="CEN40330.1"/>
    </source>
</evidence>
<protein>
    <submittedName>
        <fullName evidence="1">Uncharacterized protein</fullName>
    </submittedName>
</protein>
<accession>A0A0B7HM26</accession>
<dbReference type="RefSeq" id="WP_042001629.1">
    <property type="nucleotide sequence ID" value="NZ_CP022382.1"/>
</dbReference>
<dbReference type="PANTHER" id="PTHR34703">
    <property type="entry name" value="ANTIPORTER SUBUNIT MNHG2-RELATED"/>
    <property type="match status" value="1"/>
</dbReference>
<dbReference type="Pfam" id="PF03334">
    <property type="entry name" value="PhaG_MnhG_YufB"/>
    <property type="match status" value="1"/>
</dbReference>
<proteinExistence type="predicted"/>
<dbReference type="PANTHER" id="PTHR34703:SF1">
    <property type="entry name" value="ANTIPORTER SUBUNIT MNHG2-RELATED"/>
    <property type="match status" value="1"/>
</dbReference>
<name>A0A0B7HM26_9FLAO</name>
<organism evidence="1 2">
    <name type="scientific">Capnocytophaga canimorsus</name>
    <dbReference type="NCBI Taxonomy" id="28188"/>
    <lineage>
        <taxon>Bacteria</taxon>
        <taxon>Pseudomonadati</taxon>
        <taxon>Bacteroidota</taxon>
        <taxon>Flavobacteriia</taxon>
        <taxon>Flavobacteriales</taxon>
        <taxon>Flavobacteriaceae</taxon>
        <taxon>Capnocytophaga</taxon>
    </lineage>
</organism>
<dbReference type="NCBIfam" id="NF009314">
    <property type="entry name" value="PRK12674.1-2"/>
    <property type="match status" value="1"/>
</dbReference>